<dbReference type="SMART" id="SM00283">
    <property type="entry name" value="MA"/>
    <property type="match status" value="1"/>
</dbReference>
<proteinExistence type="inferred from homology"/>
<evidence type="ECO:0000256" key="4">
    <source>
        <dbReference type="ARBA" id="ARBA00023136"/>
    </source>
</evidence>
<dbReference type="PROSITE" id="PS50885">
    <property type="entry name" value="HAMP"/>
    <property type="match status" value="1"/>
</dbReference>
<keyword evidence="4 8" id="KW-0472">Membrane</keyword>
<dbReference type="Pfam" id="PF00672">
    <property type="entry name" value="HAMP"/>
    <property type="match status" value="1"/>
</dbReference>
<dbReference type="PANTHER" id="PTHR32089">
    <property type="entry name" value="METHYL-ACCEPTING CHEMOTAXIS PROTEIN MCPB"/>
    <property type="match status" value="1"/>
</dbReference>
<protein>
    <submittedName>
        <fullName evidence="11">Methyl-accepting chemotaxis protein</fullName>
    </submittedName>
</protein>
<dbReference type="GO" id="GO:0007165">
    <property type="term" value="P:signal transduction"/>
    <property type="evidence" value="ECO:0007669"/>
    <property type="project" value="UniProtKB-KW"/>
</dbReference>
<organism evidence="11 12">
    <name type="scientific">Natronospirillum operosum</name>
    <dbReference type="NCBI Taxonomy" id="2759953"/>
    <lineage>
        <taxon>Bacteria</taxon>
        <taxon>Pseudomonadati</taxon>
        <taxon>Pseudomonadota</taxon>
        <taxon>Gammaproteobacteria</taxon>
        <taxon>Oceanospirillales</taxon>
        <taxon>Natronospirillaceae</taxon>
        <taxon>Natronospirillum</taxon>
    </lineage>
</organism>
<dbReference type="InterPro" id="IPR004089">
    <property type="entry name" value="MCPsignal_dom"/>
</dbReference>
<dbReference type="Gene3D" id="1.10.287.950">
    <property type="entry name" value="Methyl-accepting chemotaxis protein"/>
    <property type="match status" value="1"/>
</dbReference>
<keyword evidence="5 7" id="KW-0807">Transducer</keyword>
<comment type="subcellular location">
    <subcellularLocation>
        <location evidence="1">Membrane</location>
        <topology evidence="1">Multi-pass membrane protein</topology>
    </subcellularLocation>
</comment>
<dbReference type="GO" id="GO:0006935">
    <property type="term" value="P:chemotaxis"/>
    <property type="evidence" value="ECO:0007669"/>
    <property type="project" value="UniProtKB-ARBA"/>
</dbReference>
<reference evidence="11 12" key="1">
    <citation type="submission" date="2019-04" db="EMBL/GenBank/DDBJ databases">
        <title>Natronospirillum operosus gen. nov., sp. nov., a haloalkaliphilic satellite isolated from decaying biomass of laboratory culture of cyanobacterium Geitlerinema sp. and proposal of Natronospirillaceae fam. nov. and Saccharospirillaceae fam. nov.</title>
        <authorList>
            <person name="Kevbrin V."/>
            <person name="Boltyanskaya Y."/>
            <person name="Koziaeva V."/>
            <person name="Grouzdev D.S."/>
            <person name="Park M."/>
            <person name="Cho J."/>
        </authorList>
    </citation>
    <scope>NUCLEOTIDE SEQUENCE [LARGE SCALE GENOMIC DNA]</scope>
    <source>
        <strain evidence="11 12">G-116</strain>
    </source>
</reference>
<evidence type="ECO:0000259" key="9">
    <source>
        <dbReference type="PROSITE" id="PS50111"/>
    </source>
</evidence>
<feature type="domain" description="HAMP" evidence="10">
    <location>
        <begin position="456"/>
        <end position="509"/>
    </location>
</feature>
<keyword evidence="3 8" id="KW-1133">Transmembrane helix</keyword>
<evidence type="ECO:0000256" key="1">
    <source>
        <dbReference type="ARBA" id="ARBA00004141"/>
    </source>
</evidence>
<evidence type="ECO:0000259" key="10">
    <source>
        <dbReference type="PROSITE" id="PS50885"/>
    </source>
</evidence>
<dbReference type="Proteomes" id="UP000297475">
    <property type="component" value="Unassembled WGS sequence"/>
</dbReference>
<evidence type="ECO:0000256" key="6">
    <source>
        <dbReference type="ARBA" id="ARBA00029447"/>
    </source>
</evidence>
<dbReference type="AlphaFoldDB" id="A0A4Z0W581"/>
<keyword evidence="12" id="KW-1185">Reference proteome</keyword>
<feature type="transmembrane region" description="Helical" evidence="8">
    <location>
        <begin position="432"/>
        <end position="455"/>
    </location>
</feature>
<evidence type="ECO:0000256" key="3">
    <source>
        <dbReference type="ARBA" id="ARBA00022989"/>
    </source>
</evidence>
<sequence>MMVLYTMNLKHKLLLVVLGLSLLAAVTASVLISSVSLRAGQALLSEQADLRIELISEAQQRRLQDYLQNLQQQVVGFTRNAQVRQSTANMISAFNGYQLNAVVNALADEEEEVRAALRDYWDSGFGSALTMQMPGADFDASSLVASRSWPHSVLKYYYLVDSPGDWDEKLSLTNVEDRTRYSIAHRSLHPLVRELMTYYNFADAYIISPAGDVFYSARKLPEFAASVEDPWLQGTGLQTAYEQALELGPEDSPILTPFSAYAPALGEFTAFMAMPMYDLSDGEAELYGVFVARVSSAQLHATLSNQGARAELGLGETGDSYLVDPTGLLITGKREFERDPEGFMAQLPDLSDDQAEAMRVSESAAGRVRLSSSGIEQALAGQGGVGRYINPLDRQVLGSFQPLAVGGADWVLLTELEAGEALIAGQDLRNQILTSAALVTLAILVLAGLAALWLARSLSRPVSRLQQSITDIQTQHDLTRRTPVTGRDEIGQISLALNGLLDSIAASVSVIRASSATVDEAAHSLSAGSDQTLAMLREEGARNQNVRRMIERLVNSADRVHEKAQVAVDLTGEADRTISDSSTTIQQVIGGVQSMATGVQKTTQTVESLASEFEQIQQVLDVITQIADQTNLLALNAAIEAARAGEHGRGFSVVADEVRQLAQRSTDATGEIHAIVEGLGQRATEAQAEMQTTFGRSNELTSVAETAQQALDSISASLHVIVDASQDIVQGSDDQRQVTTDLAEQMAASFSAASQLEAKAQANAEDCQRLQQVATELKDGAGQWQVED</sequence>
<evidence type="ECO:0000256" key="8">
    <source>
        <dbReference type="SAM" id="Phobius"/>
    </source>
</evidence>
<dbReference type="PROSITE" id="PS50111">
    <property type="entry name" value="CHEMOTAXIS_TRANSDUC_2"/>
    <property type="match status" value="1"/>
</dbReference>
<feature type="domain" description="Methyl-accepting transducer" evidence="9">
    <location>
        <begin position="514"/>
        <end position="750"/>
    </location>
</feature>
<evidence type="ECO:0000313" key="11">
    <source>
        <dbReference type="EMBL" id="TGG92017.1"/>
    </source>
</evidence>
<dbReference type="SUPFAM" id="SSF58104">
    <property type="entry name" value="Methyl-accepting chemotaxis protein (MCP) signaling domain"/>
    <property type="match status" value="1"/>
</dbReference>
<evidence type="ECO:0000256" key="7">
    <source>
        <dbReference type="PROSITE-ProRule" id="PRU00284"/>
    </source>
</evidence>
<evidence type="ECO:0000256" key="2">
    <source>
        <dbReference type="ARBA" id="ARBA00022692"/>
    </source>
</evidence>
<dbReference type="OrthoDB" id="9806704at2"/>
<dbReference type="PANTHER" id="PTHR32089:SF119">
    <property type="entry name" value="METHYL-ACCEPTING CHEMOTAXIS PROTEIN CTPL"/>
    <property type="match status" value="1"/>
</dbReference>
<dbReference type="Gene3D" id="6.10.340.10">
    <property type="match status" value="1"/>
</dbReference>
<gene>
    <name evidence="11" type="ORF">E4656_14140</name>
</gene>
<accession>A0A4Z0W581</accession>
<dbReference type="EMBL" id="SRMF01000006">
    <property type="protein sequence ID" value="TGG92017.1"/>
    <property type="molecule type" value="Genomic_DNA"/>
</dbReference>
<dbReference type="InterPro" id="IPR003660">
    <property type="entry name" value="HAMP_dom"/>
</dbReference>
<evidence type="ECO:0000313" key="12">
    <source>
        <dbReference type="Proteomes" id="UP000297475"/>
    </source>
</evidence>
<dbReference type="SMART" id="SM00304">
    <property type="entry name" value="HAMP"/>
    <property type="match status" value="2"/>
</dbReference>
<dbReference type="CDD" id="cd06225">
    <property type="entry name" value="HAMP"/>
    <property type="match status" value="1"/>
</dbReference>
<name>A0A4Z0W581_9GAMM</name>
<comment type="caution">
    <text evidence="11">The sequence shown here is derived from an EMBL/GenBank/DDBJ whole genome shotgun (WGS) entry which is preliminary data.</text>
</comment>
<dbReference type="GO" id="GO:0016020">
    <property type="term" value="C:membrane"/>
    <property type="evidence" value="ECO:0007669"/>
    <property type="project" value="UniProtKB-SubCell"/>
</dbReference>
<comment type="similarity">
    <text evidence="6">Belongs to the methyl-accepting chemotaxis (MCP) protein family.</text>
</comment>
<evidence type="ECO:0000256" key="5">
    <source>
        <dbReference type="ARBA" id="ARBA00023224"/>
    </source>
</evidence>
<keyword evidence="2 8" id="KW-0812">Transmembrane</keyword>
<dbReference type="Pfam" id="PF00015">
    <property type="entry name" value="MCPsignal"/>
    <property type="match status" value="1"/>
</dbReference>